<organism evidence="4 5">
    <name type="scientific">Paenibacillus albidus</name>
    <dbReference type="NCBI Taxonomy" id="2041023"/>
    <lineage>
        <taxon>Bacteria</taxon>
        <taxon>Bacillati</taxon>
        <taxon>Bacillota</taxon>
        <taxon>Bacilli</taxon>
        <taxon>Bacillales</taxon>
        <taxon>Paenibacillaceae</taxon>
        <taxon>Paenibacillus</taxon>
    </lineage>
</organism>
<dbReference type="Gene3D" id="1.10.357.10">
    <property type="entry name" value="Tetracycline Repressor, domain 2"/>
    <property type="match status" value="1"/>
</dbReference>
<dbReference type="PROSITE" id="PS50977">
    <property type="entry name" value="HTH_TETR_2"/>
    <property type="match status" value="1"/>
</dbReference>
<sequence>MRKLGPLIKQTIDFNRTVDYYRAMRHKDENKSESIFNAAIQLITEHGLSETSMSKIAKKAGVSASTIYVYFENKEDMLNKLYLSIKKKMSLAVFYNYDDSISYQSAFEHALRQYINFVLTHKDEFLFIEQFSNSPLLHKLSQKEGIELFEPIFSLFEKGKSQNIFKKVDTNLLHMFMVYPAMAYAKEYFSGQTDSKQENFNEIIQMSWDAVKA</sequence>
<dbReference type="GO" id="GO:0003677">
    <property type="term" value="F:DNA binding"/>
    <property type="evidence" value="ECO:0007669"/>
    <property type="project" value="UniProtKB-UniRule"/>
</dbReference>
<dbReference type="SUPFAM" id="SSF46689">
    <property type="entry name" value="Homeodomain-like"/>
    <property type="match status" value="1"/>
</dbReference>
<dbReference type="Proteomes" id="UP000637643">
    <property type="component" value="Unassembled WGS sequence"/>
</dbReference>
<name>A0A917CVQ3_9BACL</name>
<dbReference type="InterPro" id="IPR050624">
    <property type="entry name" value="HTH-type_Tx_Regulator"/>
</dbReference>
<dbReference type="InterPro" id="IPR036271">
    <property type="entry name" value="Tet_transcr_reg_TetR-rel_C_sf"/>
</dbReference>
<evidence type="ECO:0000256" key="1">
    <source>
        <dbReference type="ARBA" id="ARBA00023125"/>
    </source>
</evidence>
<comment type="caution">
    <text evidence="4">The sequence shown here is derived from an EMBL/GenBank/DDBJ whole genome shotgun (WGS) entry which is preliminary data.</text>
</comment>
<feature type="domain" description="HTH tetR-type" evidence="3">
    <location>
        <begin position="29"/>
        <end position="89"/>
    </location>
</feature>
<reference evidence="4" key="1">
    <citation type="journal article" date="2014" name="Int. J. Syst. Evol. Microbiol.">
        <title>Complete genome sequence of Corynebacterium casei LMG S-19264T (=DSM 44701T), isolated from a smear-ripened cheese.</title>
        <authorList>
            <consortium name="US DOE Joint Genome Institute (JGI-PGF)"/>
            <person name="Walter F."/>
            <person name="Albersmeier A."/>
            <person name="Kalinowski J."/>
            <person name="Ruckert C."/>
        </authorList>
    </citation>
    <scope>NUCLEOTIDE SEQUENCE</scope>
    <source>
        <strain evidence="4">CGMCC 1.16134</strain>
    </source>
</reference>
<dbReference type="InterPro" id="IPR009057">
    <property type="entry name" value="Homeodomain-like_sf"/>
</dbReference>
<proteinExistence type="predicted"/>
<evidence type="ECO:0000256" key="2">
    <source>
        <dbReference type="PROSITE-ProRule" id="PRU00335"/>
    </source>
</evidence>
<dbReference type="PANTHER" id="PTHR43479:SF11">
    <property type="entry name" value="ACREF_ENVCD OPERON REPRESSOR-RELATED"/>
    <property type="match status" value="1"/>
</dbReference>
<dbReference type="EMBL" id="BMKR01000029">
    <property type="protein sequence ID" value="GGF99893.1"/>
    <property type="molecule type" value="Genomic_DNA"/>
</dbReference>
<evidence type="ECO:0000313" key="4">
    <source>
        <dbReference type="EMBL" id="GGF99893.1"/>
    </source>
</evidence>
<dbReference type="SUPFAM" id="SSF48498">
    <property type="entry name" value="Tetracyclin repressor-like, C-terminal domain"/>
    <property type="match status" value="1"/>
</dbReference>
<dbReference type="AlphaFoldDB" id="A0A917CVQ3"/>
<dbReference type="Pfam" id="PF22604">
    <property type="entry name" value="TetR_HI_0893_C"/>
    <property type="match status" value="1"/>
</dbReference>
<keyword evidence="5" id="KW-1185">Reference proteome</keyword>
<dbReference type="Pfam" id="PF00440">
    <property type="entry name" value="TetR_N"/>
    <property type="match status" value="1"/>
</dbReference>
<evidence type="ECO:0000259" key="3">
    <source>
        <dbReference type="PROSITE" id="PS50977"/>
    </source>
</evidence>
<evidence type="ECO:0000313" key="5">
    <source>
        <dbReference type="Proteomes" id="UP000637643"/>
    </source>
</evidence>
<dbReference type="PANTHER" id="PTHR43479">
    <property type="entry name" value="ACREF/ENVCD OPERON REPRESSOR-RELATED"/>
    <property type="match status" value="1"/>
</dbReference>
<gene>
    <name evidence="4" type="ORF">GCM10010912_50900</name>
</gene>
<reference evidence="4" key="2">
    <citation type="submission" date="2020-09" db="EMBL/GenBank/DDBJ databases">
        <authorList>
            <person name="Sun Q."/>
            <person name="Zhou Y."/>
        </authorList>
    </citation>
    <scope>NUCLEOTIDE SEQUENCE</scope>
    <source>
        <strain evidence="4">CGMCC 1.16134</strain>
    </source>
</reference>
<dbReference type="InterPro" id="IPR001647">
    <property type="entry name" value="HTH_TetR"/>
</dbReference>
<keyword evidence="1 2" id="KW-0238">DNA-binding</keyword>
<feature type="DNA-binding region" description="H-T-H motif" evidence="2">
    <location>
        <begin position="52"/>
        <end position="71"/>
    </location>
</feature>
<accession>A0A917CVQ3</accession>
<dbReference type="PRINTS" id="PR00455">
    <property type="entry name" value="HTHTETR"/>
</dbReference>
<protein>
    <submittedName>
        <fullName evidence="4">AcrR family transcriptional regulator</fullName>
    </submittedName>
</protein>
<dbReference type="InterPro" id="IPR054422">
    <property type="entry name" value="TetR-like_HI_0893_C"/>
</dbReference>